<gene>
    <name evidence="1" type="ORF">CYXG_00217</name>
</gene>
<evidence type="ECO:0000313" key="1">
    <source>
        <dbReference type="EMBL" id="AGG54281.1"/>
    </source>
</evidence>
<dbReference type="GeneID" id="15013642"/>
<sequence length="239" mass="27244">MALPKLNVPRYELKVPSDGQRIKYRPFLVKEEKLLLLAMESQDQKMMIDTIQTLLENCTNLSKTAIKGLATFDFEYIFLNIRAKSVGESVELRVTSPDDGETTVPVTVNLDEVQVQFDEGHEKTININESVSMVMKYPSMDMFVKNNFDLDDANKVDTLFDLTIDCIESIVEGEDVYPASDSSKKELNEFLEQLNSQQFQSVQAFFETMPKLKHDIKFTNPKTKKKQTVTLEGLASFFG</sequence>
<organism evidence="1 2">
    <name type="scientific">Synechococcus phage S-SSM4</name>
    <dbReference type="NCBI Taxonomy" id="536466"/>
    <lineage>
        <taxon>Viruses</taxon>
        <taxon>Duplodnaviria</taxon>
        <taxon>Heunggongvirae</taxon>
        <taxon>Uroviricota</taxon>
        <taxon>Caudoviricetes</taxon>
        <taxon>Pantevenvirales</taxon>
        <taxon>Kyanoviridae</taxon>
        <taxon>Greenvirus</taxon>
        <taxon>Greenvirus ssm4</taxon>
    </lineage>
</organism>
<keyword evidence="2" id="KW-1185">Reference proteome</keyword>
<evidence type="ECO:0000313" key="2">
    <source>
        <dbReference type="Proteomes" id="UP000203282"/>
    </source>
</evidence>
<accession>M1U9S0</accession>
<dbReference type="Proteomes" id="UP000203282">
    <property type="component" value="Segment"/>
</dbReference>
<dbReference type="RefSeq" id="YP_007677406.1">
    <property type="nucleotide sequence ID" value="NC_020875.1"/>
</dbReference>
<dbReference type="Pfam" id="PF12322">
    <property type="entry name" value="T4_baseplate"/>
    <property type="match status" value="1"/>
</dbReference>
<name>M1U9S0_9CAUD</name>
<protein>
    <submittedName>
        <fullName evidence="1">Baseplate hub subunit</fullName>
    </submittedName>
</protein>
<dbReference type="EMBL" id="HQ316583">
    <property type="protein sequence ID" value="AGG54281.1"/>
    <property type="molecule type" value="Genomic_DNA"/>
</dbReference>
<dbReference type="InterPro" id="IPR024364">
    <property type="entry name" value="Baseplate_phage_T4-like"/>
</dbReference>
<proteinExistence type="predicted"/>
<dbReference type="KEGG" id="vg:15013642"/>
<reference evidence="1 2" key="1">
    <citation type="submission" date="2010-03" db="EMBL/GenBank/DDBJ databases">
        <title>The Genome Sequence of Cyanophage S-SSM4.</title>
        <authorList>
            <consortium name="The Broad Institute Genome Sequencing Platform"/>
            <person name="Henn M.R."/>
            <person name="Sullivan M.S."/>
            <person name="Osburne M.S."/>
            <person name="Levin J."/>
            <person name="Malboeuf C."/>
            <person name="Casali M."/>
            <person name="Russ C."/>
            <person name="Lennon N."/>
            <person name="Erlich R."/>
            <person name="Young S.K."/>
            <person name="Koehrsen M."/>
            <person name="Yandava C."/>
            <person name="Zeng Q."/>
            <person name="Alvarado L."/>
            <person name="Anderson S."/>
            <person name="Berlin A."/>
            <person name="Borenstein D."/>
            <person name="Chen Z."/>
            <person name="Engels R."/>
            <person name="Freedman E."/>
            <person name="Gellesch M."/>
            <person name="Goldberg J."/>
            <person name="Green L."/>
            <person name="Griggs A."/>
            <person name="Gujja S."/>
            <person name="Heiman D."/>
            <person name="Hepburn T."/>
            <person name="Howarth C."/>
            <person name="Jen D."/>
            <person name="Larson L."/>
            <person name="Lewis B."/>
            <person name="Mehta T."/>
            <person name="Park D."/>
            <person name="Pearson M."/>
            <person name="Roberts A."/>
            <person name="Ryan E."/>
            <person name="Saif S."/>
            <person name="Shea T."/>
            <person name="Shenoy N."/>
            <person name="Sisk P."/>
            <person name="Stolte C."/>
            <person name="Sykes S."/>
            <person name="Walk T."/>
            <person name="White J."/>
            <person name="Yu Q."/>
            <person name="Coleman M.L."/>
            <person name="Huang K.H."/>
            <person name="Weigele P.R."/>
            <person name="DeFrancesco A.S."/>
            <person name="Kern S.E."/>
            <person name="Thompson L.R."/>
            <person name="Fu R."/>
            <person name="Hombeck B."/>
            <person name="Chisholm S.W."/>
            <person name="Haas B."/>
            <person name="Nusbaum C."/>
            <person name="Galagan J."/>
            <person name="Birren B."/>
        </authorList>
    </citation>
    <scope>NUCLEOTIDE SEQUENCE [LARGE SCALE GENOMIC DNA]</scope>
    <source>
        <strain evidence="1 2">S-SSM4</strain>
    </source>
</reference>
<dbReference type="OrthoDB" id="9468at10239"/>